<proteinExistence type="predicted"/>
<organism evidence="2">
    <name type="scientific">Guillardia theta (strain CCMP2712)</name>
    <name type="common">Cryptophyte</name>
    <dbReference type="NCBI Taxonomy" id="905079"/>
    <lineage>
        <taxon>Eukaryota</taxon>
        <taxon>Cryptophyceae</taxon>
        <taxon>Pyrenomonadales</taxon>
        <taxon>Geminigeraceae</taxon>
        <taxon>Guillardia</taxon>
    </lineage>
</organism>
<dbReference type="GeneID" id="17304994"/>
<reference evidence="4" key="2">
    <citation type="submission" date="2012-11" db="EMBL/GenBank/DDBJ databases">
        <authorList>
            <person name="Kuo A."/>
            <person name="Curtis B.A."/>
            <person name="Tanifuji G."/>
            <person name="Burki F."/>
            <person name="Gruber A."/>
            <person name="Irimia M."/>
            <person name="Maruyama S."/>
            <person name="Arias M.C."/>
            <person name="Ball S.G."/>
            <person name="Gile G.H."/>
            <person name="Hirakawa Y."/>
            <person name="Hopkins J.F."/>
            <person name="Rensing S.A."/>
            <person name="Schmutz J."/>
            <person name="Symeonidi A."/>
            <person name="Elias M."/>
            <person name="Eveleigh R.J."/>
            <person name="Herman E.K."/>
            <person name="Klute M.J."/>
            <person name="Nakayama T."/>
            <person name="Obornik M."/>
            <person name="Reyes-Prieto A."/>
            <person name="Armbrust E.V."/>
            <person name="Aves S.J."/>
            <person name="Beiko R.G."/>
            <person name="Coutinho P."/>
            <person name="Dacks J.B."/>
            <person name="Durnford D.G."/>
            <person name="Fast N.M."/>
            <person name="Green B.R."/>
            <person name="Grisdale C."/>
            <person name="Hempe F."/>
            <person name="Henrissat B."/>
            <person name="Hoppner M.P."/>
            <person name="Ishida K.-I."/>
            <person name="Kim E."/>
            <person name="Koreny L."/>
            <person name="Kroth P.G."/>
            <person name="Liu Y."/>
            <person name="Malik S.-B."/>
            <person name="Maier U.G."/>
            <person name="McRose D."/>
            <person name="Mock T."/>
            <person name="Neilson J.A."/>
            <person name="Onodera N.T."/>
            <person name="Poole A.M."/>
            <person name="Pritham E.J."/>
            <person name="Richards T.A."/>
            <person name="Rocap G."/>
            <person name="Roy S.W."/>
            <person name="Sarai C."/>
            <person name="Schaack S."/>
            <person name="Shirato S."/>
            <person name="Slamovits C.H."/>
            <person name="Spencer D.F."/>
            <person name="Suzuki S."/>
            <person name="Worden A.Z."/>
            <person name="Zauner S."/>
            <person name="Barry K."/>
            <person name="Bell C."/>
            <person name="Bharti A.K."/>
            <person name="Crow J.A."/>
            <person name="Grimwood J."/>
            <person name="Kramer R."/>
            <person name="Lindquist E."/>
            <person name="Lucas S."/>
            <person name="Salamov A."/>
            <person name="McFadden G.I."/>
            <person name="Lane C.E."/>
            <person name="Keeling P.J."/>
            <person name="Gray M.W."/>
            <person name="Grigoriev I.V."/>
            <person name="Archibald J.M."/>
        </authorList>
    </citation>
    <scope>NUCLEOTIDE SEQUENCE</scope>
    <source>
        <strain evidence="4">CCMP2712</strain>
    </source>
</reference>
<dbReference type="KEGG" id="gtt:GUITHDRAFT_105981"/>
<dbReference type="RefSeq" id="XP_005835353.1">
    <property type="nucleotide sequence ID" value="XM_005835296.1"/>
</dbReference>
<accession>L1JIN1</accession>
<evidence type="ECO:0000256" key="1">
    <source>
        <dbReference type="SAM" id="Phobius"/>
    </source>
</evidence>
<dbReference type="PaxDb" id="55529-EKX48373"/>
<name>L1JIN1_GUITC</name>
<protein>
    <submittedName>
        <fullName evidence="2 3">Uncharacterized protein</fullName>
    </submittedName>
</protein>
<keyword evidence="1" id="KW-0812">Transmembrane</keyword>
<evidence type="ECO:0000313" key="2">
    <source>
        <dbReference type="EMBL" id="EKX48373.1"/>
    </source>
</evidence>
<evidence type="ECO:0000313" key="3">
    <source>
        <dbReference type="EnsemblProtists" id="EKX48373"/>
    </source>
</evidence>
<dbReference type="EMBL" id="JH992986">
    <property type="protein sequence ID" value="EKX48373.1"/>
    <property type="molecule type" value="Genomic_DNA"/>
</dbReference>
<keyword evidence="4" id="KW-1185">Reference proteome</keyword>
<sequence length="328" mass="34828">MIMMMIIIFMILNFMILVDMIIIIAIIIIIIIIITTITITMMIIFMTSSLYFLPPVPLRHAAGVRGMVAAAVLYACVRMAFMAPTVSTSALEDKLHHARCAAAATRQTGDVRAGLAMEALTAVAIVPEVTESLAAAMDLSMLPRKKQAHQEMECMWWTESQDVEYSMTISSSSSTSFTSVLTARRREWRGSKCCSQVQKQTAQLSSFFGTISARAQLGSRGFIVVNLLVLVASASGDAAAATRGAASGAGPAAVCAPEDTSARAVDMETATRRQGDAHAMETSRESLASSCRQLATALAPVQGIVPAAADGEEFATGRADDVPARGPS</sequence>
<keyword evidence="1" id="KW-1133">Transmembrane helix</keyword>
<reference evidence="2 4" key="1">
    <citation type="journal article" date="2012" name="Nature">
        <title>Algal genomes reveal evolutionary mosaicism and the fate of nucleomorphs.</title>
        <authorList>
            <consortium name="DOE Joint Genome Institute"/>
            <person name="Curtis B.A."/>
            <person name="Tanifuji G."/>
            <person name="Burki F."/>
            <person name="Gruber A."/>
            <person name="Irimia M."/>
            <person name="Maruyama S."/>
            <person name="Arias M.C."/>
            <person name="Ball S.G."/>
            <person name="Gile G.H."/>
            <person name="Hirakawa Y."/>
            <person name="Hopkins J.F."/>
            <person name="Kuo A."/>
            <person name="Rensing S.A."/>
            <person name="Schmutz J."/>
            <person name="Symeonidi A."/>
            <person name="Elias M."/>
            <person name="Eveleigh R.J."/>
            <person name="Herman E.K."/>
            <person name="Klute M.J."/>
            <person name="Nakayama T."/>
            <person name="Obornik M."/>
            <person name="Reyes-Prieto A."/>
            <person name="Armbrust E.V."/>
            <person name="Aves S.J."/>
            <person name="Beiko R.G."/>
            <person name="Coutinho P."/>
            <person name="Dacks J.B."/>
            <person name="Durnford D.G."/>
            <person name="Fast N.M."/>
            <person name="Green B.R."/>
            <person name="Grisdale C.J."/>
            <person name="Hempel F."/>
            <person name="Henrissat B."/>
            <person name="Hoppner M.P."/>
            <person name="Ishida K."/>
            <person name="Kim E."/>
            <person name="Koreny L."/>
            <person name="Kroth P.G."/>
            <person name="Liu Y."/>
            <person name="Malik S.B."/>
            <person name="Maier U.G."/>
            <person name="McRose D."/>
            <person name="Mock T."/>
            <person name="Neilson J.A."/>
            <person name="Onodera N.T."/>
            <person name="Poole A.M."/>
            <person name="Pritham E.J."/>
            <person name="Richards T.A."/>
            <person name="Rocap G."/>
            <person name="Roy S.W."/>
            <person name="Sarai C."/>
            <person name="Schaack S."/>
            <person name="Shirato S."/>
            <person name="Slamovits C.H."/>
            <person name="Spencer D.F."/>
            <person name="Suzuki S."/>
            <person name="Worden A.Z."/>
            <person name="Zauner S."/>
            <person name="Barry K."/>
            <person name="Bell C."/>
            <person name="Bharti A.K."/>
            <person name="Crow J.A."/>
            <person name="Grimwood J."/>
            <person name="Kramer R."/>
            <person name="Lindquist E."/>
            <person name="Lucas S."/>
            <person name="Salamov A."/>
            <person name="McFadden G.I."/>
            <person name="Lane C.E."/>
            <person name="Keeling P.J."/>
            <person name="Gray M.W."/>
            <person name="Grigoriev I.V."/>
            <person name="Archibald J.M."/>
        </authorList>
    </citation>
    <scope>NUCLEOTIDE SEQUENCE</scope>
    <source>
        <strain evidence="2 4">CCMP2712</strain>
    </source>
</reference>
<reference evidence="3" key="3">
    <citation type="submission" date="2015-06" db="UniProtKB">
        <authorList>
            <consortium name="EnsemblProtists"/>
        </authorList>
    </citation>
    <scope>IDENTIFICATION</scope>
</reference>
<dbReference type="Proteomes" id="UP000011087">
    <property type="component" value="Unassembled WGS sequence"/>
</dbReference>
<dbReference type="EnsemblProtists" id="EKX48373">
    <property type="protein sequence ID" value="EKX48373"/>
    <property type="gene ID" value="GUITHDRAFT_105981"/>
</dbReference>
<feature type="transmembrane region" description="Helical" evidence="1">
    <location>
        <begin position="12"/>
        <end position="45"/>
    </location>
</feature>
<dbReference type="AlphaFoldDB" id="L1JIN1"/>
<keyword evidence="1" id="KW-0472">Membrane</keyword>
<evidence type="ECO:0000313" key="4">
    <source>
        <dbReference type="Proteomes" id="UP000011087"/>
    </source>
</evidence>
<gene>
    <name evidence="2" type="ORF">GUITHDRAFT_105981</name>
</gene>
<dbReference type="HOGENOM" id="CLU_848498_0_0_1"/>